<keyword evidence="4" id="KW-1185">Reference proteome</keyword>
<feature type="region of interest" description="Disordered" evidence="1">
    <location>
        <begin position="73"/>
        <end position="92"/>
    </location>
</feature>
<reference evidence="3" key="1">
    <citation type="journal article" date="2014" name="Int. J. Syst. Evol. Microbiol.">
        <title>Complete genome sequence of Corynebacterium casei LMG S-19264T (=DSM 44701T), isolated from a smear-ripened cheese.</title>
        <authorList>
            <consortium name="US DOE Joint Genome Institute (JGI-PGF)"/>
            <person name="Walter F."/>
            <person name="Albersmeier A."/>
            <person name="Kalinowski J."/>
            <person name="Ruckert C."/>
        </authorList>
    </citation>
    <scope>NUCLEOTIDE SEQUENCE</scope>
    <source>
        <strain evidence="3">CGMCC 4.7312</strain>
    </source>
</reference>
<dbReference type="CDD" id="cd00093">
    <property type="entry name" value="HTH_XRE"/>
    <property type="match status" value="1"/>
</dbReference>
<dbReference type="RefSeq" id="WP_189040960.1">
    <property type="nucleotide sequence ID" value="NZ_BMNB01000003.1"/>
</dbReference>
<gene>
    <name evidence="3" type="ORF">GCM10011608_09110</name>
</gene>
<name>A0A917TLK4_9ACTN</name>
<dbReference type="GO" id="GO:0003677">
    <property type="term" value="F:DNA binding"/>
    <property type="evidence" value="ECO:0007669"/>
    <property type="project" value="InterPro"/>
</dbReference>
<evidence type="ECO:0000313" key="4">
    <source>
        <dbReference type="Proteomes" id="UP000608890"/>
    </source>
</evidence>
<dbReference type="Proteomes" id="UP000608890">
    <property type="component" value="Unassembled WGS sequence"/>
</dbReference>
<feature type="domain" description="HTH cro/C1-type" evidence="2">
    <location>
        <begin position="15"/>
        <end position="70"/>
    </location>
</feature>
<dbReference type="Pfam" id="PF01381">
    <property type="entry name" value="HTH_3"/>
    <property type="match status" value="1"/>
</dbReference>
<dbReference type="SUPFAM" id="SSF47413">
    <property type="entry name" value="lambda repressor-like DNA-binding domains"/>
    <property type="match status" value="1"/>
</dbReference>
<dbReference type="InterPro" id="IPR010982">
    <property type="entry name" value="Lambda_DNA-bd_dom_sf"/>
</dbReference>
<comment type="caution">
    <text evidence="3">The sequence shown here is derived from an EMBL/GenBank/DDBJ whole genome shotgun (WGS) entry which is preliminary data.</text>
</comment>
<organism evidence="3 4">
    <name type="scientific">Micromonospora sonchi</name>
    <dbReference type="NCBI Taxonomy" id="1763543"/>
    <lineage>
        <taxon>Bacteria</taxon>
        <taxon>Bacillati</taxon>
        <taxon>Actinomycetota</taxon>
        <taxon>Actinomycetes</taxon>
        <taxon>Micromonosporales</taxon>
        <taxon>Micromonosporaceae</taxon>
        <taxon>Micromonospora</taxon>
    </lineage>
</organism>
<protein>
    <recommendedName>
        <fullName evidence="2">HTH cro/C1-type domain-containing protein</fullName>
    </recommendedName>
</protein>
<evidence type="ECO:0000259" key="2">
    <source>
        <dbReference type="PROSITE" id="PS50943"/>
    </source>
</evidence>
<dbReference type="PROSITE" id="PS50943">
    <property type="entry name" value="HTH_CROC1"/>
    <property type="match status" value="1"/>
</dbReference>
<dbReference type="Gene3D" id="1.10.260.40">
    <property type="entry name" value="lambda repressor-like DNA-binding domains"/>
    <property type="match status" value="1"/>
</dbReference>
<dbReference type="AlphaFoldDB" id="A0A917TLK4"/>
<evidence type="ECO:0000256" key="1">
    <source>
        <dbReference type="SAM" id="MobiDB-lite"/>
    </source>
</evidence>
<dbReference type="EMBL" id="BMNB01000003">
    <property type="protein sequence ID" value="GGM26534.1"/>
    <property type="molecule type" value="Genomic_DNA"/>
</dbReference>
<reference evidence="3" key="2">
    <citation type="submission" date="2020-09" db="EMBL/GenBank/DDBJ databases">
        <authorList>
            <person name="Sun Q."/>
            <person name="Zhou Y."/>
        </authorList>
    </citation>
    <scope>NUCLEOTIDE SEQUENCE</scope>
    <source>
        <strain evidence="3">CGMCC 4.7312</strain>
    </source>
</reference>
<evidence type="ECO:0000313" key="3">
    <source>
        <dbReference type="EMBL" id="GGM26534.1"/>
    </source>
</evidence>
<dbReference type="InterPro" id="IPR001387">
    <property type="entry name" value="Cro/C1-type_HTH"/>
</dbReference>
<sequence>MADHSPDWRRLGQHVQRRREQLGLTQAQVQAAGGPSTATLRNIENATQASYRSSNLRALERVLEWPDGTIDAILNGNERPTAAAPRRTPLLAEHEPELRQLATNPDISEHLKAWAQSILDQIEQLRQAEQRDAAERGRAAS</sequence>
<proteinExistence type="predicted"/>
<accession>A0A917TLK4</accession>